<dbReference type="PANTHER" id="PTHR34148">
    <property type="entry name" value="ADENOSYLCOBINAMIDE-GDP RIBAZOLETRANSFERASE"/>
    <property type="match status" value="1"/>
</dbReference>
<evidence type="ECO:0000256" key="18">
    <source>
        <dbReference type="ARBA" id="ARBA00049504"/>
    </source>
</evidence>
<dbReference type="RefSeq" id="WP_345248305.1">
    <property type="nucleotide sequence ID" value="NZ_BAABHD010000082.1"/>
</dbReference>
<keyword evidence="8 19" id="KW-0169">Cobalamin biosynthesis</keyword>
<reference evidence="21" key="1">
    <citation type="journal article" date="2019" name="Int. J. Syst. Evol. Microbiol.">
        <title>The Global Catalogue of Microorganisms (GCM) 10K type strain sequencing project: providing services to taxonomists for standard genome sequencing and annotation.</title>
        <authorList>
            <consortium name="The Broad Institute Genomics Platform"/>
            <consortium name="The Broad Institute Genome Sequencing Center for Infectious Disease"/>
            <person name="Wu L."/>
            <person name="Ma J."/>
        </authorList>
    </citation>
    <scope>NUCLEOTIDE SEQUENCE [LARGE SCALE GENOMIC DNA]</scope>
    <source>
        <strain evidence="21">JCM 17927</strain>
    </source>
</reference>
<comment type="catalytic activity">
    <reaction evidence="18 19">
        <text>alpha-ribazole 5'-phosphate + adenosylcob(III)inamide-GDP = adenosylcob(III)alamin 5'-phosphate + GMP + H(+)</text>
        <dbReference type="Rhea" id="RHEA:23560"/>
        <dbReference type="ChEBI" id="CHEBI:15378"/>
        <dbReference type="ChEBI" id="CHEBI:57918"/>
        <dbReference type="ChEBI" id="CHEBI:58115"/>
        <dbReference type="ChEBI" id="CHEBI:60487"/>
        <dbReference type="ChEBI" id="CHEBI:60493"/>
        <dbReference type="EC" id="2.7.8.26"/>
    </reaction>
</comment>
<protein>
    <recommendedName>
        <fullName evidence="6 19">Adenosylcobinamide-GDP ribazoletransferase</fullName>
        <ecNumber evidence="5 19">2.7.8.26</ecNumber>
    </recommendedName>
    <alternativeName>
        <fullName evidence="16 19">Cobalamin synthase</fullName>
    </alternativeName>
    <alternativeName>
        <fullName evidence="15 19">Cobalamin-5'-phosphate synthase</fullName>
    </alternativeName>
</protein>
<feature type="transmembrane region" description="Helical" evidence="19">
    <location>
        <begin position="145"/>
        <end position="163"/>
    </location>
</feature>
<comment type="catalytic activity">
    <reaction evidence="17 19">
        <text>alpha-ribazole + adenosylcob(III)inamide-GDP = adenosylcob(III)alamin + GMP + H(+)</text>
        <dbReference type="Rhea" id="RHEA:16049"/>
        <dbReference type="ChEBI" id="CHEBI:10329"/>
        <dbReference type="ChEBI" id="CHEBI:15378"/>
        <dbReference type="ChEBI" id="CHEBI:18408"/>
        <dbReference type="ChEBI" id="CHEBI:58115"/>
        <dbReference type="ChEBI" id="CHEBI:60487"/>
        <dbReference type="EC" id="2.7.8.26"/>
    </reaction>
</comment>
<evidence type="ECO:0000256" key="6">
    <source>
        <dbReference type="ARBA" id="ARBA00015850"/>
    </source>
</evidence>
<evidence type="ECO:0000256" key="3">
    <source>
        <dbReference type="ARBA" id="ARBA00004663"/>
    </source>
</evidence>
<name>A0ABP8NL14_9BACT</name>
<evidence type="ECO:0000256" key="17">
    <source>
        <dbReference type="ARBA" id="ARBA00048623"/>
    </source>
</evidence>
<evidence type="ECO:0000256" key="5">
    <source>
        <dbReference type="ARBA" id="ARBA00013200"/>
    </source>
</evidence>
<comment type="similarity">
    <text evidence="4 19">Belongs to the CobS family.</text>
</comment>
<comment type="pathway">
    <text evidence="3 19">Cofactor biosynthesis; adenosylcobalamin biosynthesis; adenosylcobalamin from cob(II)yrinate a,c-diamide: step 7/7.</text>
</comment>
<keyword evidence="12 19" id="KW-1133">Transmembrane helix</keyword>
<dbReference type="HAMAP" id="MF_00719">
    <property type="entry name" value="CobS"/>
    <property type="match status" value="1"/>
</dbReference>
<evidence type="ECO:0000256" key="7">
    <source>
        <dbReference type="ARBA" id="ARBA00022475"/>
    </source>
</evidence>
<evidence type="ECO:0000256" key="9">
    <source>
        <dbReference type="ARBA" id="ARBA00022679"/>
    </source>
</evidence>
<accession>A0ABP8NL14</accession>
<evidence type="ECO:0000256" key="10">
    <source>
        <dbReference type="ARBA" id="ARBA00022692"/>
    </source>
</evidence>
<dbReference type="Proteomes" id="UP001501175">
    <property type="component" value="Unassembled WGS sequence"/>
</dbReference>
<dbReference type="NCBIfam" id="NF001277">
    <property type="entry name" value="PRK00235.1-3"/>
    <property type="match status" value="1"/>
</dbReference>
<keyword evidence="21" id="KW-1185">Reference proteome</keyword>
<evidence type="ECO:0000256" key="15">
    <source>
        <dbReference type="ARBA" id="ARBA00032605"/>
    </source>
</evidence>
<keyword evidence="13 19" id="KW-0472">Membrane</keyword>
<keyword evidence="9 19" id="KW-0808">Transferase</keyword>
<dbReference type="EC" id="2.7.8.26" evidence="5 19"/>
<feature type="transmembrane region" description="Helical" evidence="19">
    <location>
        <begin position="204"/>
        <end position="221"/>
    </location>
</feature>
<dbReference type="PANTHER" id="PTHR34148:SF1">
    <property type="entry name" value="ADENOSYLCOBINAMIDE-GDP RIBAZOLETRANSFERASE"/>
    <property type="match status" value="1"/>
</dbReference>
<keyword evidence="7 19" id="KW-1003">Cell membrane</keyword>
<feature type="transmembrane region" description="Helical" evidence="19">
    <location>
        <begin position="33"/>
        <end position="57"/>
    </location>
</feature>
<comment type="function">
    <text evidence="14 19">Joins adenosylcobinamide-GDP and alpha-ribazole to generate adenosylcobalamin (Ado-cobalamin). Also synthesizes adenosylcobalamin 5'-phosphate from adenosylcobinamide-GDP and alpha-ribazole 5'-phosphate.</text>
</comment>
<evidence type="ECO:0000256" key="8">
    <source>
        <dbReference type="ARBA" id="ARBA00022573"/>
    </source>
</evidence>
<feature type="transmembrane region" description="Helical" evidence="19">
    <location>
        <begin position="107"/>
        <end position="125"/>
    </location>
</feature>
<dbReference type="Pfam" id="PF02654">
    <property type="entry name" value="CobS"/>
    <property type="match status" value="1"/>
</dbReference>
<evidence type="ECO:0000256" key="19">
    <source>
        <dbReference type="HAMAP-Rule" id="MF_00719"/>
    </source>
</evidence>
<evidence type="ECO:0000256" key="16">
    <source>
        <dbReference type="ARBA" id="ARBA00032853"/>
    </source>
</evidence>
<evidence type="ECO:0000313" key="21">
    <source>
        <dbReference type="Proteomes" id="UP001501175"/>
    </source>
</evidence>
<comment type="subcellular location">
    <subcellularLocation>
        <location evidence="2 19">Cell membrane</location>
        <topology evidence="2 19">Multi-pass membrane protein</topology>
    </subcellularLocation>
</comment>
<evidence type="ECO:0000256" key="13">
    <source>
        <dbReference type="ARBA" id="ARBA00023136"/>
    </source>
</evidence>
<dbReference type="NCBIfam" id="TIGR00317">
    <property type="entry name" value="cobS"/>
    <property type="match status" value="1"/>
</dbReference>
<feature type="transmembrane region" description="Helical" evidence="19">
    <location>
        <begin position="175"/>
        <end position="198"/>
    </location>
</feature>
<organism evidence="20 21">
    <name type="scientific">Nibrella saemangeumensis</name>
    <dbReference type="NCBI Taxonomy" id="1084526"/>
    <lineage>
        <taxon>Bacteria</taxon>
        <taxon>Pseudomonadati</taxon>
        <taxon>Bacteroidota</taxon>
        <taxon>Cytophagia</taxon>
        <taxon>Cytophagales</taxon>
        <taxon>Spirosomataceae</taxon>
        <taxon>Nibrella</taxon>
    </lineage>
</organism>
<evidence type="ECO:0000256" key="4">
    <source>
        <dbReference type="ARBA" id="ARBA00010561"/>
    </source>
</evidence>
<comment type="cofactor">
    <cofactor evidence="1 19">
        <name>Mg(2+)</name>
        <dbReference type="ChEBI" id="CHEBI:18420"/>
    </cofactor>
</comment>
<evidence type="ECO:0000313" key="20">
    <source>
        <dbReference type="EMBL" id="GAA4467191.1"/>
    </source>
</evidence>
<evidence type="ECO:0000256" key="2">
    <source>
        <dbReference type="ARBA" id="ARBA00004651"/>
    </source>
</evidence>
<evidence type="ECO:0000256" key="1">
    <source>
        <dbReference type="ARBA" id="ARBA00001946"/>
    </source>
</evidence>
<proteinExistence type="inferred from homology"/>
<dbReference type="EMBL" id="BAABHD010000082">
    <property type="protein sequence ID" value="GAA4467191.1"/>
    <property type="molecule type" value="Genomic_DNA"/>
</dbReference>
<dbReference type="InterPro" id="IPR003805">
    <property type="entry name" value="CobS"/>
</dbReference>
<evidence type="ECO:0000256" key="12">
    <source>
        <dbReference type="ARBA" id="ARBA00022989"/>
    </source>
</evidence>
<sequence length="260" mass="28810">MLNLFYTALMFYTRIPVPKNIDHSEDMLNRATVFFPLIGWIVGAVALGTYWVGSILFPPELAILLSMVATIWTTGAFHEDGFADVCDGFGGGWTQTQILTIMKDSRLGTYGMVGLGLLLAVKFFALKAIFTTEPFDWPVVLKVLAAHSLSRLWAVTVIAGLPYAREDATSKVKPVAKGITGGQLLLTALFGLLPLLALASYTGIWLYLLFLLPLGLVRWWLIRFFRRWIGGYTGDCLGATQQLSEVVLYLSFVSFVWISI</sequence>
<evidence type="ECO:0000256" key="11">
    <source>
        <dbReference type="ARBA" id="ARBA00022842"/>
    </source>
</evidence>
<keyword evidence="11 19" id="KW-0460">Magnesium</keyword>
<comment type="caution">
    <text evidence="20">The sequence shown here is derived from an EMBL/GenBank/DDBJ whole genome shotgun (WGS) entry which is preliminary data.</text>
</comment>
<keyword evidence="10 19" id="KW-0812">Transmembrane</keyword>
<gene>
    <name evidence="19" type="primary">cobS</name>
    <name evidence="20" type="ORF">GCM10023189_50370</name>
</gene>
<evidence type="ECO:0000256" key="14">
    <source>
        <dbReference type="ARBA" id="ARBA00025228"/>
    </source>
</evidence>